<feature type="signal peptide" evidence="3">
    <location>
        <begin position="1"/>
        <end position="17"/>
    </location>
</feature>
<reference evidence="5 6" key="1">
    <citation type="submission" date="2017-07" db="EMBL/GenBank/DDBJ databases">
        <title>Annotated genome sequence of Bacterioplanes sanyensis isolated from Red Sea.</title>
        <authorList>
            <person name="Rehman Z.U."/>
        </authorList>
    </citation>
    <scope>NUCLEOTIDE SEQUENCE [LARGE SCALE GENOMIC DNA]</scope>
    <source>
        <strain evidence="5 6">NV9</strain>
    </source>
</reference>
<proteinExistence type="predicted"/>
<sequence length="398" mass="43321">MCVSWTPLPCKSCPTHACTCRASAGTTICTLSNDSKPAFELAVEIMMRTTSTLVALTLTLAACGGGGGSSSGSSPSSTGLSSEQRTALVSAITEQQIVPAMTAVHSHASTLNEQVQQWCQAPQADGLTALQQQWRDTANAWYQAQLFNFGPADADPVLPLYTYIDSLRLRGTDYRATVRTTQASWLQQDELNNAFFAEQRFQYVGLLALEEALFYGPELAQQYVDEPKRCDLLTGLSQQLAIRTEALQQGWSLNYNNSGTAYQQLLINNQLPTGRDAMAQLLIAAQEYLDYFKKRNIVTLAGTTAEVSWQLAEQALTAAKQLLTQPYAGTSLLQHMQQQGYELNVNAVNSNIAMAEQALSERDSDSFNAAIGMLDGNFKREIPVALGIELGINFSDGD</sequence>
<evidence type="ECO:0000313" key="6">
    <source>
        <dbReference type="Proteomes" id="UP000202440"/>
    </source>
</evidence>
<feature type="chain" id="PRO_5012262425" description="Imelysin-like domain-containing protein" evidence="3">
    <location>
        <begin position="18"/>
        <end position="398"/>
    </location>
</feature>
<dbReference type="EMBL" id="CP022530">
    <property type="protein sequence ID" value="ASP40688.1"/>
    <property type="molecule type" value="Genomic_DNA"/>
</dbReference>
<dbReference type="InterPro" id="IPR018976">
    <property type="entry name" value="Imelysin-like"/>
</dbReference>
<evidence type="ECO:0000256" key="3">
    <source>
        <dbReference type="SAM" id="SignalP"/>
    </source>
</evidence>
<evidence type="ECO:0000313" key="5">
    <source>
        <dbReference type="EMBL" id="ASP40688.1"/>
    </source>
</evidence>
<dbReference type="GO" id="GO:0030313">
    <property type="term" value="C:cell envelope"/>
    <property type="evidence" value="ECO:0007669"/>
    <property type="project" value="UniProtKB-SubCell"/>
</dbReference>
<organism evidence="5 6">
    <name type="scientific">Bacterioplanes sanyensis</name>
    <dbReference type="NCBI Taxonomy" id="1249553"/>
    <lineage>
        <taxon>Bacteria</taxon>
        <taxon>Pseudomonadati</taxon>
        <taxon>Pseudomonadota</taxon>
        <taxon>Gammaproteobacteria</taxon>
        <taxon>Oceanospirillales</taxon>
        <taxon>Oceanospirillaceae</taxon>
        <taxon>Bacterioplanes</taxon>
    </lineage>
</organism>
<evidence type="ECO:0000256" key="2">
    <source>
        <dbReference type="ARBA" id="ARBA00022729"/>
    </source>
</evidence>
<dbReference type="KEGG" id="bsan:CHH28_19330"/>
<gene>
    <name evidence="5" type="ORF">CHH28_19330</name>
</gene>
<name>A0A222FNU7_9GAMM</name>
<evidence type="ECO:0000259" key="4">
    <source>
        <dbReference type="Pfam" id="PF09375"/>
    </source>
</evidence>
<keyword evidence="2 3" id="KW-0732">Signal</keyword>
<dbReference type="Gene3D" id="1.20.1420.20">
    <property type="entry name" value="M75 peptidase, HXXE motif"/>
    <property type="match status" value="1"/>
</dbReference>
<accession>A0A222FNU7</accession>
<dbReference type="AlphaFoldDB" id="A0A222FNU7"/>
<feature type="domain" description="Imelysin-like" evidence="4">
    <location>
        <begin position="98"/>
        <end position="377"/>
    </location>
</feature>
<dbReference type="Pfam" id="PF09375">
    <property type="entry name" value="Peptidase_M75"/>
    <property type="match status" value="1"/>
</dbReference>
<protein>
    <recommendedName>
        <fullName evidence="4">Imelysin-like domain-containing protein</fullName>
    </recommendedName>
</protein>
<dbReference type="InterPro" id="IPR038352">
    <property type="entry name" value="Imelysin_sf"/>
</dbReference>
<dbReference type="Proteomes" id="UP000202440">
    <property type="component" value="Chromosome"/>
</dbReference>
<comment type="subcellular location">
    <subcellularLocation>
        <location evidence="1">Cell envelope</location>
    </subcellularLocation>
</comment>
<evidence type="ECO:0000256" key="1">
    <source>
        <dbReference type="ARBA" id="ARBA00004196"/>
    </source>
</evidence>
<keyword evidence="6" id="KW-1185">Reference proteome</keyword>